<dbReference type="RefSeq" id="WP_152126072.1">
    <property type="nucleotide sequence ID" value="NZ_WELI01000009.1"/>
</dbReference>
<dbReference type="Proteomes" id="UP000488299">
    <property type="component" value="Unassembled WGS sequence"/>
</dbReference>
<sequence>MKRLALLFWLLASVTTSAQNVIFSEDVITRPTAASRTYMTIVGGTPKLIRAGSQPIADLTPAYSLTGLRNMSVTPDRVWLNESGKEGMFVYQPTNTTAVDNGGATWVVTSSGKRYRYQPENGRISIVRFGADSLGQSSSVNAFTAAQASGFDVDVPPGLYAMPQSLTLNLSRFSMRGRATLDFTMLSSGTAIHIRGDGSGNPYRNITNELAGLTLVGPGMGTSTKGLVFDTPAEGGTSHLLLRNMAICAFGTGVELRQNAYIQNFNFVNIYANGIGVNVPGGIGWNAGERISLSQCSLFNNLTGLQASNGEADIYLSMCSLDYNSVQINTTGTLIELHGCHIEGKNYSSAPIVASGYGANIKFIGGRMLNTENTADPTAIVSCSNGAAVDFYLTDLHNMEVSGAYFATGNARHQVTIVRPRFYEVPNIPLFISEYHDMLADGGMEASSIQDGWKVVGTGTQVSATRLQSGDGNAEVELTLTTTNPRSGSKSMRWQKRYGGGSAAGFWLTTPVTAEAVAVRLFYRSDIAGTGFLNYIWTNAGNTKYEVFGTETLSLTTGASSYTEKRFSLPIRRPLWATHLLITLNGDSLGPGFLYLDDWQLAPY</sequence>
<organism evidence="2 3">
    <name type="scientific">Rudanella paleaurantiibacter</name>
    <dbReference type="NCBI Taxonomy" id="2614655"/>
    <lineage>
        <taxon>Bacteria</taxon>
        <taxon>Pseudomonadati</taxon>
        <taxon>Bacteroidota</taxon>
        <taxon>Cytophagia</taxon>
        <taxon>Cytophagales</taxon>
        <taxon>Cytophagaceae</taxon>
        <taxon>Rudanella</taxon>
    </lineage>
</organism>
<feature type="chain" id="PRO_5029566456" description="Right-handed parallel beta-helix repeat-containing protein" evidence="1">
    <location>
        <begin position="19"/>
        <end position="604"/>
    </location>
</feature>
<gene>
    <name evidence="2" type="ORF">F5984_20485</name>
</gene>
<keyword evidence="3" id="KW-1185">Reference proteome</keyword>
<dbReference type="Gene3D" id="2.160.20.10">
    <property type="entry name" value="Single-stranded right-handed beta-helix, Pectin lyase-like"/>
    <property type="match status" value="1"/>
</dbReference>
<dbReference type="InterPro" id="IPR011050">
    <property type="entry name" value="Pectin_lyase_fold/virulence"/>
</dbReference>
<dbReference type="EMBL" id="WELI01000009">
    <property type="protein sequence ID" value="KAB7728126.1"/>
    <property type="molecule type" value="Genomic_DNA"/>
</dbReference>
<keyword evidence="1" id="KW-0732">Signal</keyword>
<evidence type="ECO:0000256" key="1">
    <source>
        <dbReference type="SAM" id="SignalP"/>
    </source>
</evidence>
<evidence type="ECO:0000313" key="2">
    <source>
        <dbReference type="EMBL" id="KAB7728126.1"/>
    </source>
</evidence>
<proteinExistence type="predicted"/>
<evidence type="ECO:0000313" key="3">
    <source>
        <dbReference type="Proteomes" id="UP000488299"/>
    </source>
</evidence>
<accession>A0A7J5TXH5</accession>
<dbReference type="InterPro" id="IPR012334">
    <property type="entry name" value="Pectin_lyas_fold"/>
</dbReference>
<dbReference type="SUPFAM" id="SSF51126">
    <property type="entry name" value="Pectin lyase-like"/>
    <property type="match status" value="1"/>
</dbReference>
<evidence type="ECO:0008006" key="4">
    <source>
        <dbReference type="Google" id="ProtNLM"/>
    </source>
</evidence>
<name>A0A7J5TXH5_9BACT</name>
<feature type="signal peptide" evidence="1">
    <location>
        <begin position="1"/>
        <end position="18"/>
    </location>
</feature>
<comment type="caution">
    <text evidence="2">The sequence shown here is derived from an EMBL/GenBank/DDBJ whole genome shotgun (WGS) entry which is preliminary data.</text>
</comment>
<reference evidence="2 3" key="1">
    <citation type="submission" date="2019-10" db="EMBL/GenBank/DDBJ databases">
        <title>Rudanella paleaurantiibacter sp. nov., isolated from sludge.</title>
        <authorList>
            <person name="Xu S.Q."/>
        </authorList>
    </citation>
    <scope>NUCLEOTIDE SEQUENCE [LARGE SCALE GENOMIC DNA]</scope>
    <source>
        <strain evidence="2 3">HX-22-17</strain>
    </source>
</reference>
<protein>
    <recommendedName>
        <fullName evidence="4">Right-handed parallel beta-helix repeat-containing protein</fullName>
    </recommendedName>
</protein>
<dbReference type="AlphaFoldDB" id="A0A7J5TXH5"/>
<dbReference type="Gene3D" id="2.60.120.260">
    <property type="entry name" value="Galactose-binding domain-like"/>
    <property type="match status" value="1"/>
</dbReference>